<feature type="transmembrane region" description="Helical" evidence="7">
    <location>
        <begin position="127"/>
        <end position="154"/>
    </location>
</feature>
<dbReference type="InterPro" id="IPR049326">
    <property type="entry name" value="Rhodopsin_dom_fungi"/>
</dbReference>
<evidence type="ECO:0000256" key="5">
    <source>
        <dbReference type="ARBA" id="ARBA00038359"/>
    </source>
</evidence>
<reference evidence="9" key="1">
    <citation type="submission" date="2023-06" db="EMBL/GenBank/DDBJ databases">
        <title>Genome-scale phylogeny and comparative genomics of the fungal order Sordariales.</title>
        <authorList>
            <consortium name="Lawrence Berkeley National Laboratory"/>
            <person name="Hensen N."/>
            <person name="Bonometti L."/>
            <person name="Westerberg I."/>
            <person name="Brannstrom I.O."/>
            <person name="Guillou S."/>
            <person name="Cros-Aarteil S."/>
            <person name="Calhoun S."/>
            <person name="Haridas S."/>
            <person name="Kuo A."/>
            <person name="Mondo S."/>
            <person name="Pangilinan J."/>
            <person name="Riley R."/>
            <person name="Labutti K."/>
            <person name="Andreopoulos B."/>
            <person name="Lipzen A."/>
            <person name="Chen C."/>
            <person name="Yanf M."/>
            <person name="Daum C."/>
            <person name="Ng V."/>
            <person name="Clum A."/>
            <person name="Steindorff A."/>
            <person name="Ohm R."/>
            <person name="Martin F."/>
            <person name="Silar P."/>
            <person name="Natvig D."/>
            <person name="Lalanne C."/>
            <person name="Gautier V."/>
            <person name="Ament-Velasquez S.L."/>
            <person name="Kruys A."/>
            <person name="Hutchinson M.I."/>
            <person name="Powell A.J."/>
            <person name="Barry K."/>
            <person name="Miller A.N."/>
            <person name="Grigoriev I.V."/>
            <person name="Debuchy R."/>
            <person name="Gladieux P."/>
            <person name="Thoren M.H."/>
            <person name="Johannesson H."/>
        </authorList>
    </citation>
    <scope>NUCLEOTIDE SEQUENCE</scope>
    <source>
        <strain evidence="9">SMH4607-1</strain>
    </source>
</reference>
<gene>
    <name evidence="9" type="ORF">B0H67DRAFT_262235</name>
</gene>
<evidence type="ECO:0000256" key="4">
    <source>
        <dbReference type="ARBA" id="ARBA00023136"/>
    </source>
</evidence>
<feature type="transmembrane region" description="Helical" evidence="7">
    <location>
        <begin position="20"/>
        <end position="42"/>
    </location>
</feature>
<keyword evidence="10" id="KW-1185">Reference proteome</keyword>
<evidence type="ECO:0000313" key="10">
    <source>
        <dbReference type="Proteomes" id="UP001172102"/>
    </source>
</evidence>
<comment type="caution">
    <text evidence="9">The sequence shown here is derived from an EMBL/GenBank/DDBJ whole genome shotgun (WGS) entry which is preliminary data.</text>
</comment>
<keyword evidence="2 7" id="KW-0812">Transmembrane</keyword>
<comment type="subcellular location">
    <subcellularLocation>
        <location evidence="1">Membrane</location>
        <topology evidence="1">Multi-pass membrane protein</topology>
    </subcellularLocation>
</comment>
<evidence type="ECO:0000256" key="2">
    <source>
        <dbReference type="ARBA" id="ARBA00022692"/>
    </source>
</evidence>
<feature type="region of interest" description="Disordered" evidence="6">
    <location>
        <begin position="316"/>
        <end position="349"/>
    </location>
</feature>
<protein>
    <recommendedName>
        <fullName evidence="8">Rhodopsin domain-containing protein</fullName>
    </recommendedName>
</protein>
<dbReference type="EMBL" id="JAUKUA010000004">
    <property type="protein sequence ID" value="KAK0716396.1"/>
    <property type="molecule type" value="Genomic_DNA"/>
</dbReference>
<feature type="transmembrane region" description="Helical" evidence="7">
    <location>
        <begin position="54"/>
        <end position="73"/>
    </location>
</feature>
<feature type="transmembrane region" description="Helical" evidence="7">
    <location>
        <begin position="174"/>
        <end position="195"/>
    </location>
</feature>
<keyword evidence="4 7" id="KW-0472">Membrane</keyword>
<dbReference type="Proteomes" id="UP001172102">
    <property type="component" value="Unassembled WGS sequence"/>
</dbReference>
<evidence type="ECO:0000256" key="3">
    <source>
        <dbReference type="ARBA" id="ARBA00022989"/>
    </source>
</evidence>
<evidence type="ECO:0000256" key="1">
    <source>
        <dbReference type="ARBA" id="ARBA00004141"/>
    </source>
</evidence>
<feature type="domain" description="Rhodopsin" evidence="8">
    <location>
        <begin position="38"/>
        <end position="269"/>
    </location>
</feature>
<dbReference type="Pfam" id="PF20684">
    <property type="entry name" value="Fung_rhodopsin"/>
    <property type="match status" value="1"/>
</dbReference>
<dbReference type="InterPro" id="IPR052337">
    <property type="entry name" value="SAT4-like"/>
</dbReference>
<keyword evidence="3 7" id="KW-1133">Transmembrane helix</keyword>
<feature type="transmembrane region" description="Helical" evidence="7">
    <location>
        <begin position="207"/>
        <end position="227"/>
    </location>
</feature>
<name>A0AA40AIC1_9PEZI</name>
<evidence type="ECO:0000259" key="8">
    <source>
        <dbReference type="Pfam" id="PF20684"/>
    </source>
</evidence>
<evidence type="ECO:0000313" key="9">
    <source>
        <dbReference type="EMBL" id="KAK0716396.1"/>
    </source>
</evidence>
<dbReference type="AlphaFoldDB" id="A0AA40AIC1"/>
<proteinExistence type="inferred from homology"/>
<dbReference type="GO" id="GO:0016020">
    <property type="term" value="C:membrane"/>
    <property type="evidence" value="ECO:0007669"/>
    <property type="project" value="UniProtKB-SubCell"/>
</dbReference>
<dbReference type="PANTHER" id="PTHR33048:SF47">
    <property type="entry name" value="INTEGRAL MEMBRANE PROTEIN-RELATED"/>
    <property type="match status" value="1"/>
</dbReference>
<dbReference type="PANTHER" id="PTHR33048">
    <property type="entry name" value="PTH11-LIKE INTEGRAL MEMBRANE PROTEIN (AFU_ORTHOLOGUE AFUA_5G11245)"/>
    <property type="match status" value="1"/>
</dbReference>
<accession>A0AA40AIC1</accession>
<sequence>MAPYHRSADEVGAGDDLSATIIACSTVMTAVSALAVGLRFYVQRRLFSTYAGEDWCIFAAWVFAAVSKAEAALGRHIEYLSSESIKAYLQASYFMALFYNLSLCFTKISILLLYLRVLRTYDYTRKAIYVTLGIVVVYNTWGLAMYFTMCIPIAKMWDSSITKGYCHPRDVWWALTYIHIITDFVIFVLPIPVILSMTLPALRKLGLLAVFCVGFFVCLVSVLRTIWLKALYDDIDVTWNLTSIANWSVAEINVAVVCACLTTLKPLLKTVFGPLVDWISPPQRSLETIQGSRPLTIGSAPLRAIHVESVGATAVVEENTSSEDRESKSRSSLGKVSSIDASRRAHARE</sequence>
<comment type="similarity">
    <text evidence="5">Belongs to the SAT4 family.</text>
</comment>
<evidence type="ECO:0000256" key="6">
    <source>
        <dbReference type="SAM" id="MobiDB-lite"/>
    </source>
</evidence>
<feature type="transmembrane region" description="Helical" evidence="7">
    <location>
        <begin position="93"/>
        <end position="115"/>
    </location>
</feature>
<organism evidence="9 10">
    <name type="scientific">Lasiosphaeris hirsuta</name>
    <dbReference type="NCBI Taxonomy" id="260670"/>
    <lineage>
        <taxon>Eukaryota</taxon>
        <taxon>Fungi</taxon>
        <taxon>Dikarya</taxon>
        <taxon>Ascomycota</taxon>
        <taxon>Pezizomycotina</taxon>
        <taxon>Sordariomycetes</taxon>
        <taxon>Sordariomycetidae</taxon>
        <taxon>Sordariales</taxon>
        <taxon>Lasiosphaeriaceae</taxon>
        <taxon>Lasiosphaeris</taxon>
    </lineage>
</organism>
<evidence type="ECO:0000256" key="7">
    <source>
        <dbReference type="SAM" id="Phobius"/>
    </source>
</evidence>